<dbReference type="Gene3D" id="3.40.50.300">
    <property type="entry name" value="P-loop containing nucleotide triphosphate hydrolases"/>
    <property type="match status" value="2"/>
</dbReference>
<dbReference type="GO" id="GO:0003677">
    <property type="term" value="F:DNA binding"/>
    <property type="evidence" value="ECO:0007669"/>
    <property type="project" value="UniProtKB-KW"/>
</dbReference>
<dbReference type="GO" id="GO:0006270">
    <property type="term" value="P:DNA replication initiation"/>
    <property type="evidence" value="ECO:0007669"/>
    <property type="project" value="TreeGrafter"/>
</dbReference>
<dbReference type="InterPro" id="IPR001650">
    <property type="entry name" value="Helicase_C-like"/>
</dbReference>
<dbReference type="PROSITE" id="PS51192">
    <property type="entry name" value="HELICASE_ATP_BIND_1"/>
    <property type="match status" value="1"/>
</dbReference>
<protein>
    <submittedName>
        <fullName evidence="6">Putative ATP-dependent DNA helicase translocase (Putative)</fullName>
    </submittedName>
</protein>
<keyword evidence="3" id="KW-0238">DNA-binding</keyword>
<accession>A0A0R2HWT4</accession>
<dbReference type="PATRIC" id="fig|1449336.4.peg.148"/>
<dbReference type="InterPro" id="IPR027417">
    <property type="entry name" value="P-loop_NTPase"/>
</dbReference>
<dbReference type="PANTHER" id="PTHR30580:SF1">
    <property type="entry name" value="COMF OPERON PROTEIN 1"/>
    <property type="match status" value="1"/>
</dbReference>
<dbReference type="GO" id="GO:0006310">
    <property type="term" value="P:DNA recombination"/>
    <property type="evidence" value="ECO:0007669"/>
    <property type="project" value="TreeGrafter"/>
</dbReference>
<dbReference type="CDD" id="cd17925">
    <property type="entry name" value="DEXDc_ComFA"/>
    <property type="match status" value="1"/>
</dbReference>
<dbReference type="Pfam" id="PF00271">
    <property type="entry name" value="Helicase_C"/>
    <property type="match status" value="1"/>
</dbReference>
<dbReference type="SUPFAM" id="SSF52540">
    <property type="entry name" value="P-loop containing nucleoside triphosphate hydrolases"/>
    <property type="match status" value="1"/>
</dbReference>
<dbReference type="InterPro" id="IPR006935">
    <property type="entry name" value="Helicase/UvrB_N"/>
</dbReference>
<name>A0A0R2HWT4_CARDV</name>
<dbReference type="eggNOG" id="COG4098">
    <property type="taxonomic scope" value="Bacteria"/>
</dbReference>
<dbReference type="GO" id="GO:0006302">
    <property type="term" value="P:double-strand break repair"/>
    <property type="evidence" value="ECO:0007669"/>
    <property type="project" value="TreeGrafter"/>
</dbReference>
<dbReference type="AlphaFoldDB" id="A0A0R2HWT4"/>
<evidence type="ECO:0000256" key="3">
    <source>
        <dbReference type="ARBA" id="ARBA00023125"/>
    </source>
</evidence>
<evidence type="ECO:0000313" key="7">
    <source>
        <dbReference type="Proteomes" id="UP000051658"/>
    </source>
</evidence>
<feature type="domain" description="Helicase ATP-binding" evidence="4">
    <location>
        <begin position="119"/>
        <end position="271"/>
    </location>
</feature>
<dbReference type="SMART" id="SM00487">
    <property type="entry name" value="DEXDc"/>
    <property type="match status" value="1"/>
</dbReference>
<dbReference type="GO" id="GO:0016787">
    <property type="term" value="F:hydrolase activity"/>
    <property type="evidence" value="ECO:0007669"/>
    <property type="project" value="InterPro"/>
</dbReference>
<feature type="domain" description="Helicase C-terminal" evidence="5">
    <location>
        <begin position="303"/>
        <end position="453"/>
    </location>
</feature>
<keyword evidence="6" id="KW-0347">Helicase</keyword>
<keyword evidence="7" id="KW-1185">Reference proteome</keyword>
<dbReference type="SMART" id="SM00490">
    <property type="entry name" value="HELICc"/>
    <property type="match status" value="1"/>
</dbReference>
<dbReference type="InterPro" id="IPR014001">
    <property type="entry name" value="Helicase_ATP-bd"/>
</dbReference>
<evidence type="ECO:0000256" key="1">
    <source>
        <dbReference type="ARBA" id="ARBA00022741"/>
    </source>
</evidence>
<dbReference type="GO" id="GO:0043138">
    <property type="term" value="F:3'-5' DNA helicase activity"/>
    <property type="evidence" value="ECO:0007669"/>
    <property type="project" value="TreeGrafter"/>
</dbReference>
<dbReference type="FunFam" id="3.40.50.300:FF:001736">
    <property type="entry name" value="COMF operon protein 1"/>
    <property type="match status" value="1"/>
</dbReference>
<evidence type="ECO:0000259" key="5">
    <source>
        <dbReference type="PROSITE" id="PS51194"/>
    </source>
</evidence>
<keyword evidence="6" id="KW-0378">Hydrolase</keyword>
<proteinExistence type="predicted"/>
<evidence type="ECO:0000313" key="6">
    <source>
        <dbReference type="EMBL" id="KRN57167.1"/>
    </source>
</evidence>
<reference evidence="6 7" key="1">
    <citation type="journal article" date="2015" name="Genome Announc.">
        <title>Expanding the biotechnology potential of lactobacilli through comparative genomics of 213 strains and associated genera.</title>
        <authorList>
            <person name="Sun Z."/>
            <person name="Harris H.M."/>
            <person name="McCann A."/>
            <person name="Guo C."/>
            <person name="Argimon S."/>
            <person name="Zhang W."/>
            <person name="Yang X."/>
            <person name="Jeffery I.B."/>
            <person name="Cooney J.C."/>
            <person name="Kagawa T.F."/>
            <person name="Liu W."/>
            <person name="Song Y."/>
            <person name="Salvetti E."/>
            <person name="Wrobel A."/>
            <person name="Rasinkangas P."/>
            <person name="Parkhill J."/>
            <person name="Rea M.C."/>
            <person name="O'Sullivan O."/>
            <person name="Ritari J."/>
            <person name="Douillard F.P."/>
            <person name="Paul Ross R."/>
            <person name="Yang R."/>
            <person name="Briner A.E."/>
            <person name="Felis G.E."/>
            <person name="de Vos W.M."/>
            <person name="Barrangou R."/>
            <person name="Klaenhammer T.R."/>
            <person name="Caufield P.W."/>
            <person name="Cui Y."/>
            <person name="Zhang H."/>
            <person name="O'Toole P.W."/>
        </authorList>
    </citation>
    <scope>NUCLEOTIDE SEQUENCE [LARGE SCALE GENOMIC DNA]</scope>
    <source>
        <strain evidence="6 7">DSM 20623</strain>
    </source>
</reference>
<evidence type="ECO:0000256" key="2">
    <source>
        <dbReference type="ARBA" id="ARBA00022840"/>
    </source>
</evidence>
<dbReference type="EMBL" id="JQBS01000007">
    <property type="protein sequence ID" value="KRN57167.1"/>
    <property type="molecule type" value="Genomic_DNA"/>
</dbReference>
<dbReference type="Proteomes" id="UP000051658">
    <property type="component" value="Unassembled WGS sequence"/>
</dbReference>
<sequence length="453" mass="51270">MVIELLFGRHLLKEEINHQLDVTMISNLIVENGFQEKTESQISCNRCGETNKQKRQVAPCVCKRECYYCTNCLQMGKVKKCSSLFSVAEPNRMSCNQSNLLTWRGVLSQQQSMASKAIKKAIDLNTTHLIWAVAGAGKTEMIFAGIEKALNQGKRVCIASPRVDVCLELAPRLKNAFGHTTVALLYGSSEESYQYTSLVVATTHQLMRFKEAFDVLIIDEIDAFPFHSDRGLHFAVNKAVKKEKTLIYLTATPSKEMQKAITNNQLVATILPARYHGYPLPEPTTNWVGDWRKQLSLNKIPKKLKQILAKLIHNERRFLLFVPKIELMEKLAYLIQECFPTQLFLSVYSADEKRKESVLKMRAERLSGLLSTTILERGVTFRDIDVLVLGAEDQTFTEASLVQIAGRVGRHPEFPKGEVLFLHYGQTRAMKGAIKQIKTMNQLAKKKGLLNEC</sequence>
<organism evidence="6 7">
    <name type="scientific">Carnobacterium divergens DSM 20623</name>
    <dbReference type="NCBI Taxonomy" id="1449336"/>
    <lineage>
        <taxon>Bacteria</taxon>
        <taxon>Bacillati</taxon>
        <taxon>Bacillota</taxon>
        <taxon>Bacilli</taxon>
        <taxon>Lactobacillales</taxon>
        <taxon>Carnobacteriaceae</taxon>
        <taxon>Carnobacterium</taxon>
    </lineage>
</organism>
<dbReference type="PROSITE" id="PS51194">
    <property type="entry name" value="HELICASE_CTER"/>
    <property type="match status" value="1"/>
</dbReference>
<evidence type="ECO:0000259" key="4">
    <source>
        <dbReference type="PROSITE" id="PS51192"/>
    </source>
</evidence>
<gene>
    <name evidence="6" type="ORF">IV74_GL000146</name>
</gene>
<dbReference type="GO" id="GO:0005524">
    <property type="term" value="F:ATP binding"/>
    <property type="evidence" value="ECO:0007669"/>
    <property type="project" value="UniProtKB-KW"/>
</dbReference>
<keyword evidence="1" id="KW-0547">Nucleotide-binding</keyword>
<keyword evidence="2" id="KW-0067">ATP-binding</keyword>
<dbReference type="PANTHER" id="PTHR30580">
    <property type="entry name" value="PRIMOSOMAL PROTEIN N"/>
    <property type="match status" value="1"/>
</dbReference>
<dbReference type="Pfam" id="PF04851">
    <property type="entry name" value="ResIII"/>
    <property type="match status" value="1"/>
</dbReference>
<comment type="caution">
    <text evidence="6">The sequence shown here is derived from an EMBL/GenBank/DDBJ whole genome shotgun (WGS) entry which is preliminary data.</text>
</comment>